<accession>A0A382TRW9</accession>
<protein>
    <recommendedName>
        <fullName evidence="3">Porin domain-containing protein</fullName>
    </recommendedName>
</protein>
<proteinExistence type="predicted"/>
<dbReference type="InterPro" id="IPR032638">
    <property type="entry name" value="Porin_5"/>
</dbReference>
<sequence length="159" mass="18065">MIKKSVSDLTNLKGRTLHHRRQFSVLRLRITVEVLVTIGMISCFTVTSFAQSVTTGQVVALAAENGTTTHASPEREAQESTVKLAWYDRIQWSGDFRTRYEGFYQKDRQGGNRNRGRLRLRLRMDSQINEDTKFQVQVASGDSGTPVSTNQTFSSFFRP</sequence>
<gene>
    <name evidence="2" type="ORF">METZ01_LOCUS377052</name>
</gene>
<feature type="region of interest" description="Disordered" evidence="1">
    <location>
        <begin position="139"/>
        <end position="159"/>
    </location>
</feature>
<dbReference type="Pfam" id="PF16930">
    <property type="entry name" value="Porin_5"/>
    <property type="match status" value="1"/>
</dbReference>
<name>A0A382TRW9_9ZZZZ</name>
<evidence type="ECO:0008006" key="3">
    <source>
        <dbReference type="Google" id="ProtNLM"/>
    </source>
</evidence>
<evidence type="ECO:0000256" key="1">
    <source>
        <dbReference type="SAM" id="MobiDB-lite"/>
    </source>
</evidence>
<reference evidence="2" key="1">
    <citation type="submission" date="2018-05" db="EMBL/GenBank/DDBJ databases">
        <authorList>
            <person name="Lanie J.A."/>
            <person name="Ng W.-L."/>
            <person name="Kazmierczak K.M."/>
            <person name="Andrzejewski T.M."/>
            <person name="Davidsen T.M."/>
            <person name="Wayne K.J."/>
            <person name="Tettelin H."/>
            <person name="Glass J.I."/>
            <person name="Rusch D."/>
            <person name="Podicherti R."/>
            <person name="Tsui H.-C.T."/>
            <person name="Winkler M.E."/>
        </authorList>
    </citation>
    <scope>NUCLEOTIDE SEQUENCE</scope>
</reference>
<dbReference type="EMBL" id="UINC01138323">
    <property type="protein sequence ID" value="SVD24198.1"/>
    <property type="molecule type" value="Genomic_DNA"/>
</dbReference>
<feature type="non-terminal residue" evidence="2">
    <location>
        <position position="159"/>
    </location>
</feature>
<organism evidence="2">
    <name type="scientific">marine metagenome</name>
    <dbReference type="NCBI Taxonomy" id="408172"/>
    <lineage>
        <taxon>unclassified sequences</taxon>
        <taxon>metagenomes</taxon>
        <taxon>ecological metagenomes</taxon>
    </lineage>
</organism>
<dbReference type="AlphaFoldDB" id="A0A382TRW9"/>
<evidence type="ECO:0000313" key="2">
    <source>
        <dbReference type="EMBL" id="SVD24198.1"/>
    </source>
</evidence>